<dbReference type="RefSeq" id="WP_061569689.1">
    <property type="nucleotide sequence ID" value="NZ_LQYT01000113.1"/>
</dbReference>
<dbReference type="PANTHER" id="PTHR40078:SF1">
    <property type="entry name" value="INTEGRAL MEMBRANE PROTEIN"/>
    <property type="match status" value="1"/>
</dbReference>
<feature type="transmembrane region" description="Helical" evidence="1">
    <location>
        <begin position="146"/>
        <end position="167"/>
    </location>
</feature>
<evidence type="ECO:0000256" key="1">
    <source>
        <dbReference type="SAM" id="Phobius"/>
    </source>
</evidence>
<proteinExistence type="predicted"/>
<dbReference type="PANTHER" id="PTHR40078">
    <property type="entry name" value="INTEGRAL MEMBRANE PROTEIN-RELATED"/>
    <property type="match status" value="1"/>
</dbReference>
<feature type="transmembrane region" description="Helical" evidence="1">
    <location>
        <begin position="173"/>
        <end position="193"/>
    </location>
</feature>
<dbReference type="OrthoDB" id="154912at2"/>
<protein>
    <recommendedName>
        <fullName evidence="4">YitT family protein</fullName>
    </recommendedName>
</protein>
<evidence type="ECO:0000313" key="2">
    <source>
        <dbReference type="EMBL" id="KYD11196.1"/>
    </source>
</evidence>
<organism evidence="2 3">
    <name type="scientific">Caldibacillus debilis</name>
    <dbReference type="NCBI Taxonomy" id="301148"/>
    <lineage>
        <taxon>Bacteria</taxon>
        <taxon>Bacillati</taxon>
        <taxon>Bacillota</taxon>
        <taxon>Bacilli</taxon>
        <taxon>Bacillales</taxon>
        <taxon>Bacillaceae</taxon>
        <taxon>Caldibacillus</taxon>
    </lineage>
</organism>
<dbReference type="Proteomes" id="UP000075683">
    <property type="component" value="Unassembled WGS sequence"/>
</dbReference>
<feature type="transmembrane region" description="Helical" evidence="1">
    <location>
        <begin position="7"/>
        <end position="26"/>
    </location>
</feature>
<dbReference type="PATRIC" id="fig|301148.3.peg.1278"/>
<keyword evidence="1" id="KW-0472">Membrane</keyword>
<feature type="transmembrane region" description="Helical" evidence="1">
    <location>
        <begin position="103"/>
        <end position="125"/>
    </location>
</feature>
<feature type="transmembrane region" description="Helical" evidence="1">
    <location>
        <begin position="46"/>
        <end position="65"/>
    </location>
</feature>
<dbReference type="AlphaFoldDB" id="A0A150LGY2"/>
<sequence>MEKNIFRYLLFFAGLAVMSFGIVLTIKADLGAAPWDVLHIGLYKQFGLSIGSWSVIVGLFILGLSSAIMKQWPRMGSFLNMIFVGPCIDLFMAVPWLSTPDTLAGKLAMLIAGILILALGMGIYISARIGAGPRDSLMLALHLKKGWKIAHVRLAMETIVLFIGFILGGPVHLGTLVITASIGHVTGITLPLCRKLADRFLFQNGGKTANRIWHPNKGV</sequence>
<dbReference type="InterPro" id="IPR038750">
    <property type="entry name" value="YczE/YyaS-like"/>
</dbReference>
<keyword evidence="1" id="KW-0812">Transmembrane</keyword>
<dbReference type="Pfam" id="PF19700">
    <property type="entry name" value="DUF6198"/>
    <property type="match status" value="1"/>
</dbReference>
<feature type="transmembrane region" description="Helical" evidence="1">
    <location>
        <begin position="77"/>
        <end position="97"/>
    </location>
</feature>
<gene>
    <name evidence="2" type="ORF">B4135_3311</name>
</gene>
<accession>A0A150LGY2</accession>
<dbReference type="STRING" id="301148.B4135_3311"/>
<name>A0A150LGY2_9BACI</name>
<comment type="caution">
    <text evidence="2">The sequence shown here is derived from an EMBL/GenBank/DDBJ whole genome shotgun (WGS) entry which is preliminary data.</text>
</comment>
<evidence type="ECO:0000313" key="3">
    <source>
        <dbReference type="Proteomes" id="UP000075683"/>
    </source>
</evidence>
<evidence type="ECO:0008006" key="4">
    <source>
        <dbReference type="Google" id="ProtNLM"/>
    </source>
</evidence>
<dbReference type="EMBL" id="LQYT01000113">
    <property type="protein sequence ID" value="KYD11196.1"/>
    <property type="molecule type" value="Genomic_DNA"/>
</dbReference>
<reference evidence="2 3" key="1">
    <citation type="submission" date="2016-01" db="EMBL/GenBank/DDBJ databases">
        <title>Draft Genome Sequences of Seven Thermophilic Sporeformers Isolated from Foods.</title>
        <authorList>
            <person name="Berendsen E.M."/>
            <person name="Wells-Bennik M.H."/>
            <person name="Krawcyk A.O."/>
            <person name="De Jong A."/>
            <person name="Holsappel S."/>
            <person name="Eijlander R.T."/>
            <person name="Kuipers O.P."/>
        </authorList>
    </citation>
    <scope>NUCLEOTIDE SEQUENCE [LARGE SCALE GENOMIC DNA]</scope>
    <source>
        <strain evidence="2 3">B4135</strain>
    </source>
</reference>
<keyword evidence="1" id="KW-1133">Transmembrane helix</keyword>